<dbReference type="PROSITE" id="PS50188">
    <property type="entry name" value="B302_SPRY"/>
    <property type="match status" value="1"/>
</dbReference>
<dbReference type="InterPro" id="IPR013320">
    <property type="entry name" value="ConA-like_dom_sf"/>
</dbReference>
<dbReference type="SUPFAM" id="SSF49899">
    <property type="entry name" value="Concanavalin A-like lectins/glucanases"/>
    <property type="match status" value="1"/>
</dbReference>
<organism evidence="4">
    <name type="scientific">Papilio xuthus</name>
    <name type="common">Asian swallowtail butterfly</name>
    <dbReference type="NCBI Taxonomy" id="66420"/>
    <lineage>
        <taxon>Eukaryota</taxon>
        <taxon>Metazoa</taxon>
        <taxon>Ecdysozoa</taxon>
        <taxon>Arthropoda</taxon>
        <taxon>Hexapoda</taxon>
        <taxon>Insecta</taxon>
        <taxon>Pterygota</taxon>
        <taxon>Neoptera</taxon>
        <taxon>Endopterygota</taxon>
        <taxon>Lepidoptera</taxon>
        <taxon>Glossata</taxon>
        <taxon>Ditrysia</taxon>
        <taxon>Papilionoidea</taxon>
        <taxon>Papilionidae</taxon>
        <taxon>Papilioninae</taxon>
        <taxon>Papilio</taxon>
    </lineage>
</organism>
<keyword evidence="1" id="KW-0833">Ubl conjugation pathway</keyword>
<dbReference type="InterPro" id="IPR001870">
    <property type="entry name" value="B30.2/SPRY"/>
</dbReference>
<dbReference type="PANTHER" id="PTHR12245:SF5">
    <property type="entry name" value="SPRY DOMAIN-CONTAINING SOCS BOX PROTEIN 3"/>
    <property type="match status" value="1"/>
</dbReference>
<dbReference type="AlphaFoldDB" id="A0AAJ7EBA7"/>
<evidence type="ECO:0000256" key="2">
    <source>
        <dbReference type="SAM" id="MobiDB-lite"/>
    </source>
</evidence>
<dbReference type="GeneID" id="106119702"/>
<dbReference type="GO" id="GO:0019005">
    <property type="term" value="C:SCF ubiquitin ligase complex"/>
    <property type="evidence" value="ECO:0007669"/>
    <property type="project" value="TreeGrafter"/>
</dbReference>
<feature type="compositionally biased region" description="Polar residues" evidence="2">
    <location>
        <begin position="266"/>
        <end position="280"/>
    </location>
</feature>
<dbReference type="Pfam" id="PF00622">
    <property type="entry name" value="SPRY"/>
    <property type="match status" value="1"/>
</dbReference>
<accession>A0AAJ7EBA7</accession>
<dbReference type="InterPro" id="IPR050672">
    <property type="entry name" value="FBXO45-Fsn/SPSB_families"/>
</dbReference>
<dbReference type="Proteomes" id="UP000694872">
    <property type="component" value="Unplaced"/>
</dbReference>
<gene>
    <name evidence="4" type="primary">LOC106119702</name>
</gene>
<sequence>MLSRSAPYNDTDIKARPYCQCWVKKEPVLWKELSRCSCGEEADVFEWKWHQPDSRSQVVMSDDRKQVTFHPFYSSGTAAVRGETPMVHNNHYYWEVKMLSEPYGTDIMVGVGSGQVPESQFTFTSLLGQDSESYGLSYLGPVRHDAAEVRGSVGFCRGSIIGVRVDMWVGTLEFFINRQPQGVCIYNLRRHEALYPMICSTAAQSTMRLIYSASWRASLLVDAAKVLASSAAASHLRLPPGLWNTFKSHFWLTLPTEVVEDKEGEASTSKVVRRTSTAGERQSLPRSRRRNWLLLPRSTPLMRQIML</sequence>
<reference evidence="4" key="1">
    <citation type="submission" date="2025-08" db="UniProtKB">
        <authorList>
            <consortium name="RefSeq"/>
        </authorList>
    </citation>
    <scope>IDENTIFICATION</scope>
</reference>
<dbReference type="SMART" id="SM00449">
    <property type="entry name" value="SPRY"/>
    <property type="match status" value="1"/>
</dbReference>
<evidence type="ECO:0000256" key="1">
    <source>
        <dbReference type="ARBA" id="ARBA00022786"/>
    </source>
</evidence>
<dbReference type="PANTHER" id="PTHR12245">
    <property type="entry name" value="SPRY DOMAIN CONTAINING SOCS BOX PROTEIN"/>
    <property type="match status" value="1"/>
</dbReference>
<protein>
    <submittedName>
        <fullName evidence="4">SPRY domain-containing SOCS box protein 3-like isoform X1</fullName>
    </submittedName>
</protein>
<feature type="domain" description="B30.2/SPRY" evidence="3">
    <location>
        <begin position="27"/>
        <end position="216"/>
    </location>
</feature>
<name>A0AAJ7EBA7_PAPXU</name>
<dbReference type="InterPro" id="IPR003877">
    <property type="entry name" value="SPRY_dom"/>
</dbReference>
<feature type="region of interest" description="Disordered" evidence="2">
    <location>
        <begin position="263"/>
        <end position="285"/>
    </location>
</feature>
<proteinExistence type="predicted"/>
<dbReference type="InterPro" id="IPR043136">
    <property type="entry name" value="B30.2/SPRY_sf"/>
</dbReference>
<dbReference type="GO" id="GO:0043161">
    <property type="term" value="P:proteasome-mediated ubiquitin-dependent protein catabolic process"/>
    <property type="evidence" value="ECO:0007669"/>
    <property type="project" value="TreeGrafter"/>
</dbReference>
<evidence type="ECO:0000259" key="3">
    <source>
        <dbReference type="PROSITE" id="PS50188"/>
    </source>
</evidence>
<dbReference type="CDD" id="cd12876">
    <property type="entry name" value="SPRY_SOCS3"/>
    <property type="match status" value="1"/>
</dbReference>
<dbReference type="RefSeq" id="XP_013170283.1">
    <property type="nucleotide sequence ID" value="XM_013314829.1"/>
</dbReference>
<dbReference type="InterPro" id="IPR035754">
    <property type="entry name" value="SPRY_SPSB3"/>
</dbReference>
<evidence type="ECO:0000313" key="4">
    <source>
        <dbReference type="RefSeq" id="XP_013170283.1"/>
    </source>
</evidence>
<dbReference type="Gene3D" id="2.60.120.920">
    <property type="match status" value="1"/>
</dbReference>
<dbReference type="KEGG" id="pxu:106119702"/>